<evidence type="ECO:0000313" key="3">
    <source>
        <dbReference type="EMBL" id="AIC11734.1"/>
    </source>
</evidence>
<dbReference type="CDD" id="cd14262">
    <property type="entry name" value="VirB5_like"/>
    <property type="match status" value="1"/>
</dbReference>
<evidence type="ECO:0000256" key="1">
    <source>
        <dbReference type="SAM" id="Coils"/>
    </source>
</evidence>
<evidence type="ECO:0000313" key="4">
    <source>
        <dbReference type="Proteomes" id="UP000027215"/>
    </source>
</evidence>
<dbReference type="InterPro" id="IPR014158">
    <property type="entry name" value="T4SS_VirB5"/>
</dbReference>
<evidence type="ECO:0000256" key="2">
    <source>
        <dbReference type="SAM" id="SignalP"/>
    </source>
</evidence>
<feature type="coiled-coil region" evidence="1">
    <location>
        <begin position="41"/>
        <end position="75"/>
    </location>
</feature>
<organism evidence="3 4">
    <name type="scientific">Xylella fastidiosa subsp. sandyi Ann-1</name>
    <dbReference type="NCBI Taxonomy" id="155920"/>
    <lineage>
        <taxon>Bacteria</taxon>
        <taxon>Pseudomonadati</taxon>
        <taxon>Pseudomonadota</taxon>
        <taxon>Gammaproteobacteria</taxon>
        <taxon>Lysobacterales</taxon>
        <taxon>Lysobacteraceae</taxon>
        <taxon>Xylella</taxon>
    </lineage>
</organism>
<dbReference type="RefSeq" id="WP_013087957.1">
    <property type="nucleotide sequence ID" value="NZ_CP006697.1"/>
</dbReference>
<gene>
    <name evidence="3" type="ORF">D934_13900</name>
</gene>
<dbReference type="AlphaFoldDB" id="A0A060H4M6"/>
<dbReference type="EMBL" id="CP006697">
    <property type="protein sequence ID" value="AIC11734.1"/>
    <property type="molecule type" value="Genomic_DNA"/>
</dbReference>
<keyword evidence="1" id="KW-0175">Coiled coil</keyword>
<keyword evidence="2" id="KW-0732">Signal</keyword>
<sequence>MSFTGILKKTRVSISAFVFVFAGAAHAQLQVYDAANISKSIANHAESIAKWKQQFEQLKQQIDQHQKQYEAMTGSRGMGALLDNSALKASLPSDWKQVLSDVKKTSAYATERSKYPTSENLQKTNAMYDVIASQDVIMSDLYSKANHRLSLIQSLTAQIDSANDPAAKADLANRLINEQNAIQANQNLVTILQAKQKQELEIASQAAVEELSCKEFKRSGC</sequence>
<dbReference type="Gene3D" id="1.20.58.430">
    <property type="entry name" value="Type IV secretion system, VirB5-domain"/>
    <property type="match status" value="1"/>
</dbReference>
<dbReference type="KEGG" id="xfs:D934_13900"/>
<dbReference type="InterPro" id="IPR023220">
    <property type="entry name" value="T4SS_VirB5-domain"/>
</dbReference>
<protein>
    <submittedName>
        <fullName evidence="3">Uncharacterized protein</fullName>
    </submittedName>
</protein>
<dbReference type="HOGENOM" id="CLU_096790_1_0_6"/>
<dbReference type="SUPFAM" id="SSF101082">
    <property type="entry name" value="Typo IV secretion system protein TraC"/>
    <property type="match status" value="1"/>
</dbReference>
<keyword evidence="3" id="KW-0614">Plasmid</keyword>
<dbReference type="Proteomes" id="UP000027215">
    <property type="component" value="Plasmid unnamed1"/>
</dbReference>
<accession>A0A060H4M6</accession>
<feature type="signal peptide" evidence="2">
    <location>
        <begin position="1"/>
        <end position="27"/>
    </location>
</feature>
<dbReference type="PATRIC" id="fig|155920.8.peg.3286"/>
<proteinExistence type="predicted"/>
<reference evidence="3 4" key="1">
    <citation type="submission" date="2013-08" db="EMBL/GenBank/DDBJ databases">
        <title>Xylella fastidiosa sandyi ann1 annotation.</title>
        <authorList>
            <person name="Stouthamer R."/>
            <person name="Nunney L."/>
        </authorList>
    </citation>
    <scope>NUCLEOTIDE SEQUENCE [LARGE SCALE GENOMIC DNA]</scope>
    <source>
        <strain evidence="4">ann-1</strain>
        <plasmid evidence="4">Plasmid unnamed1</plasmid>
    </source>
</reference>
<name>A0A060H4M6_XYLFS</name>
<dbReference type="Pfam" id="PF07996">
    <property type="entry name" value="T4SS"/>
    <property type="match status" value="1"/>
</dbReference>
<geneLocation type="plasmid" evidence="3 4">
    <name>unnamed1</name>
</geneLocation>
<feature type="chain" id="PRO_5001586277" evidence="2">
    <location>
        <begin position="28"/>
        <end position="221"/>
    </location>
</feature>